<gene>
    <name evidence="5" type="ORF">FZD51_15325</name>
</gene>
<dbReference type="InterPro" id="IPR028978">
    <property type="entry name" value="Chorismate_lyase_/UTRA_dom_sf"/>
</dbReference>
<dbReference type="GO" id="GO:0003700">
    <property type="term" value="F:DNA-binding transcription factor activity"/>
    <property type="evidence" value="ECO:0007669"/>
    <property type="project" value="InterPro"/>
</dbReference>
<proteinExistence type="predicted"/>
<evidence type="ECO:0000256" key="2">
    <source>
        <dbReference type="ARBA" id="ARBA00023125"/>
    </source>
</evidence>
<keyword evidence="1" id="KW-0805">Transcription regulation</keyword>
<dbReference type="CDD" id="cd07377">
    <property type="entry name" value="WHTH_GntR"/>
    <property type="match status" value="1"/>
</dbReference>
<organism evidence="5 6">
    <name type="scientific">Bacillus infantis</name>
    <dbReference type="NCBI Taxonomy" id="324767"/>
    <lineage>
        <taxon>Bacteria</taxon>
        <taxon>Bacillati</taxon>
        <taxon>Bacillota</taxon>
        <taxon>Bacilli</taxon>
        <taxon>Bacillales</taxon>
        <taxon>Bacillaceae</taxon>
        <taxon>Bacillus</taxon>
    </lineage>
</organism>
<dbReference type="SUPFAM" id="SSF46785">
    <property type="entry name" value="Winged helix' DNA-binding domain"/>
    <property type="match status" value="1"/>
</dbReference>
<accession>A0A5D4R625</accession>
<evidence type="ECO:0000256" key="1">
    <source>
        <dbReference type="ARBA" id="ARBA00023015"/>
    </source>
</evidence>
<evidence type="ECO:0000313" key="5">
    <source>
        <dbReference type="EMBL" id="TYS46837.1"/>
    </source>
</evidence>
<dbReference type="InterPro" id="IPR050679">
    <property type="entry name" value="Bact_HTH_transcr_reg"/>
</dbReference>
<dbReference type="SUPFAM" id="SSF64288">
    <property type="entry name" value="Chorismate lyase-like"/>
    <property type="match status" value="1"/>
</dbReference>
<comment type="caution">
    <text evidence="5">The sequence shown here is derived from an EMBL/GenBank/DDBJ whole genome shotgun (WGS) entry which is preliminary data.</text>
</comment>
<name>A0A5D4R625_9BACI</name>
<dbReference type="SMART" id="SM00345">
    <property type="entry name" value="HTH_GNTR"/>
    <property type="match status" value="1"/>
</dbReference>
<dbReference type="GO" id="GO:0003677">
    <property type="term" value="F:DNA binding"/>
    <property type="evidence" value="ECO:0007669"/>
    <property type="project" value="UniProtKB-KW"/>
</dbReference>
<evidence type="ECO:0000313" key="6">
    <source>
        <dbReference type="Proteomes" id="UP000322139"/>
    </source>
</evidence>
<evidence type="ECO:0000256" key="3">
    <source>
        <dbReference type="ARBA" id="ARBA00023163"/>
    </source>
</evidence>
<dbReference type="PANTHER" id="PTHR44846">
    <property type="entry name" value="MANNOSYL-D-GLYCERATE TRANSPORT/METABOLISM SYSTEM REPRESSOR MNGR-RELATED"/>
    <property type="match status" value="1"/>
</dbReference>
<dbReference type="PANTHER" id="PTHR44846:SF1">
    <property type="entry name" value="MANNOSYL-D-GLYCERATE TRANSPORT_METABOLISM SYSTEM REPRESSOR MNGR-RELATED"/>
    <property type="match status" value="1"/>
</dbReference>
<dbReference type="InterPro" id="IPR036390">
    <property type="entry name" value="WH_DNA-bd_sf"/>
</dbReference>
<dbReference type="InterPro" id="IPR000524">
    <property type="entry name" value="Tscrpt_reg_HTH_GntR"/>
</dbReference>
<dbReference type="RefSeq" id="WP_148975576.1">
    <property type="nucleotide sequence ID" value="NZ_JBNILB010000003.1"/>
</dbReference>
<dbReference type="Gene3D" id="3.40.1410.10">
    <property type="entry name" value="Chorismate lyase-like"/>
    <property type="match status" value="1"/>
</dbReference>
<evidence type="ECO:0000259" key="4">
    <source>
        <dbReference type="PROSITE" id="PS50949"/>
    </source>
</evidence>
<dbReference type="Pfam" id="PF07702">
    <property type="entry name" value="UTRA"/>
    <property type="match status" value="1"/>
</dbReference>
<dbReference type="EMBL" id="VTER01000007">
    <property type="protein sequence ID" value="TYS46837.1"/>
    <property type="molecule type" value="Genomic_DNA"/>
</dbReference>
<keyword evidence="3" id="KW-0804">Transcription</keyword>
<dbReference type="Proteomes" id="UP000322139">
    <property type="component" value="Unassembled WGS sequence"/>
</dbReference>
<feature type="domain" description="HTH gntR-type" evidence="4">
    <location>
        <begin position="11"/>
        <end position="79"/>
    </location>
</feature>
<sequence>MEKDNLNRDQLYLYEEIMTGLMHYIKSNGLKEGDRIPTEKELGDLFKASRISIRRAIKELVDEGTLTIVRGKGTFVSAPRKEIHLLDLQGFTEGLTTENDTITKDIISIQKIKSDPDLDRIFNSRYKEYIELVRKVYRNDQALSVDYAYLPVDLYPGIEEKITPESSTFAIIHDEYAVKFKRVRKNLEFVYPDEELQTHLKVNNFNLLVLVDKVIYGEQDLPVHYSKYYLIAERVQLRLEHIINPE</sequence>
<dbReference type="PRINTS" id="PR00035">
    <property type="entry name" value="HTHGNTR"/>
</dbReference>
<dbReference type="GO" id="GO:0045892">
    <property type="term" value="P:negative regulation of DNA-templated transcription"/>
    <property type="evidence" value="ECO:0007669"/>
    <property type="project" value="TreeGrafter"/>
</dbReference>
<dbReference type="SMART" id="SM00866">
    <property type="entry name" value="UTRA"/>
    <property type="match status" value="1"/>
</dbReference>
<dbReference type="PROSITE" id="PS50949">
    <property type="entry name" value="HTH_GNTR"/>
    <property type="match status" value="1"/>
</dbReference>
<dbReference type="Gene3D" id="1.10.10.10">
    <property type="entry name" value="Winged helix-like DNA-binding domain superfamily/Winged helix DNA-binding domain"/>
    <property type="match status" value="1"/>
</dbReference>
<protein>
    <submittedName>
        <fullName evidence="5">GntR family transcriptional regulator</fullName>
    </submittedName>
</protein>
<dbReference type="InterPro" id="IPR011663">
    <property type="entry name" value="UTRA"/>
</dbReference>
<dbReference type="InterPro" id="IPR036388">
    <property type="entry name" value="WH-like_DNA-bd_sf"/>
</dbReference>
<reference evidence="5 6" key="1">
    <citation type="submission" date="2019-08" db="EMBL/GenBank/DDBJ databases">
        <title>Bacillus genomes from the desert of Cuatro Cienegas, Coahuila.</title>
        <authorList>
            <person name="Olmedo-Alvarez G."/>
        </authorList>
    </citation>
    <scope>NUCLEOTIDE SEQUENCE [LARGE SCALE GENOMIC DNA]</scope>
    <source>
        <strain evidence="5 6">CH446_14T</strain>
    </source>
</reference>
<dbReference type="AlphaFoldDB" id="A0A5D4R625"/>
<keyword evidence="2" id="KW-0238">DNA-binding</keyword>
<dbReference type="Pfam" id="PF00392">
    <property type="entry name" value="GntR"/>
    <property type="match status" value="1"/>
</dbReference>